<protein>
    <submittedName>
        <fullName evidence="2">Alpha/beta fold hydrolase</fullName>
    </submittedName>
</protein>
<dbReference type="GO" id="GO:0016020">
    <property type="term" value="C:membrane"/>
    <property type="evidence" value="ECO:0007669"/>
    <property type="project" value="TreeGrafter"/>
</dbReference>
<sequence length="239" mass="25966">MTNTSMKIGQTKVLAVHGIQGTSAAWLPVARACAAQADFVLPNLRGRCDAIRGQGPQDYELAAFSQDLAQAARQYLDSSPFILAGWSMGVSVALEYLRRNDWPQPSALILLSGSPLPGRAPWFSQQGDQLLEEVDAREKRLNLALAADHQAVAWTWEGLRNVDHSASLGDIQLPVLIIQGSADPDTPMEHARWLSEGIANSELHIIEGAGHSLLTENTSVVTAHIQAFIAKHHLAQERT</sequence>
<dbReference type="PANTHER" id="PTHR43798:SF33">
    <property type="entry name" value="HYDROLASE, PUTATIVE (AFU_ORTHOLOGUE AFUA_2G14860)-RELATED"/>
    <property type="match status" value="1"/>
</dbReference>
<dbReference type="AlphaFoldDB" id="A0A7V8J4M2"/>
<reference evidence="2 3" key="1">
    <citation type="submission" date="2019-12" db="EMBL/GenBank/DDBJ databases">
        <authorList>
            <person name="Woiski C."/>
        </authorList>
    </citation>
    <scope>NUCLEOTIDE SEQUENCE [LARGE SCALE GENOMIC DNA]</scope>
    <source>
        <strain evidence="2 3">BOE100</strain>
    </source>
</reference>
<dbReference type="RefSeq" id="WP_156858964.1">
    <property type="nucleotide sequence ID" value="NZ_WOWR01000013.1"/>
</dbReference>
<proteinExistence type="predicted"/>
<dbReference type="GO" id="GO:0016787">
    <property type="term" value="F:hydrolase activity"/>
    <property type="evidence" value="ECO:0007669"/>
    <property type="project" value="UniProtKB-KW"/>
</dbReference>
<dbReference type="Proteomes" id="UP000442695">
    <property type="component" value="Unassembled WGS sequence"/>
</dbReference>
<dbReference type="InterPro" id="IPR000073">
    <property type="entry name" value="AB_hydrolase_1"/>
</dbReference>
<organism evidence="2 3">
    <name type="scientific">Pseudomonas putida</name>
    <name type="common">Arthrobacter siderocapsulatus</name>
    <dbReference type="NCBI Taxonomy" id="303"/>
    <lineage>
        <taxon>Bacteria</taxon>
        <taxon>Pseudomonadati</taxon>
        <taxon>Pseudomonadota</taxon>
        <taxon>Gammaproteobacteria</taxon>
        <taxon>Pseudomonadales</taxon>
        <taxon>Pseudomonadaceae</taxon>
        <taxon>Pseudomonas</taxon>
    </lineage>
</organism>
<feature type="domain" description="AB hydrolase-1" evidence="1">
    <location>
        <begin position="13"/>
        <end position="216"/>
    </location>
</feature>
<dbReference type="InterPro" id="IPR050266">
    <property type="entry name" value="AB_hydrolase_sf"/>
</dbReference>
<evidence type="ECO:0000259" key="1">
    <source>
        <dbReference type="Pfam" id="PF12697"/>
    </source>
</evidence>
<comment type="caution">
    <text evidence="2">The sequence shown here is derived from an EMBL/GenBank/DDBJ whole genome shotgun (WGS) entry which is preliminary data.</text>
</comment>
<dbReference type="SUPFAM" id="SSF53474">
    <property type="entry name" value="alpha/beta-Hydrolases"/>
    <property type="match status" value="1"/>
</dbReference>
<dbReference type="EMBL" id="WOWR01000013">
    <property type="protein sequence ID" value="KAF0254585.1"/>
    <property type="molecule type" value="Genomic_DNA"/>
</dbReference>
<dbReference type="Pfam" id="PF12697">
    <property type="entry name" value="Abhydrolase_6"/>
    <property type="match status" value="1"/>
</dbReference>
<evidence type="ECO:0000313" key="2">
    <source>
        <dbReference type="EMBL" id="KAF0254585.1"/>
    </source>
</evidence>
<dbReference type="PANTHER" id="PTHR43798">
    <property type="entry name" value="MONOACYLGLYCEROL LIPASE"/>
    <property type="match status" value="1"/>
</dbReference>
<evidence type="ECO:0000313" key="3">
    <source>
        <dbReference type="Proteomes" id="UP000442695"/>
    </source>
</evidence>
<keyword evidence="2" id="KW-0378">Hydrolase</keyword>
<accession>A0A7V8J4M2</accession>
<gene>
    <name evidence="2" type="ORF">GN299_12835</name>
</gene>
<name>A0A7V8J4M2_PSEPU</name>
<dbReference type="InterPro" id="IPR029058">
    <property type="entry name" value="AB_hydrolase_fold"/>
</dbReference>
<dbReference type="Gene3D" id="3.40.50.1820">
    <property type="entry name" value="alpha/beta hydrolase"/>
    <property type="match status" value="1"/>
</dbReference>